<gene>
    <name evidence="1" type="ORF">CEXT_103501</name>
</gene>
<evidence type="ECO:0000313" key="2">
    <source>
        <dbReference type="Proteomes" id="UP001054945"/>
    </source>
</evidence>
<dbReference type="Proteomes" id="UP001054945">
    <property type="component" value="Unassembled WGS sequence"/>
</dbReference>
<name>A0AAV4R128_CAEEX</name>
<sequence length="103" mass="11334">MTIVNYSVDSISIKATNSPAFRPDTGHRLFNHLYLSGNALLGGISGANPSFPFYCNFQQSEGEGGCTNSLLSNYNGGTPLQHRTVLIISRVTREDEMTRQTDY</sequence>
<keyword evidence="2" id="KW-1185">Reference proteome</keyword>
<dbReference type="EMBL" id="BPLR01007142">
    <property type="protein sequence ID" value="GIY14776.1"/>
    <property type="molecule type" value="Genomic_DNA"/>
</dbReference>
<proteinExistence type="predicted"/>
<dbReference type="AlphaFoldDB" id="A0AAV4R128"/>
<accession>A0AAV4R128</accession>
<comment type="caution">
    <text evidence="1">The sequence shown here is derived from an EMBL/GenBank/DDBJ whole genome shotgun (WGS) entry which is preliminary data.</text>
</comment>
<evidence type="ECO:0000313" key="1">
    <source>
        <dbReference type="EMBL" id="GIY14776.1"/>
    </source>
</evidence>
<reference evidence="1 2" key="1">
    <citation type="submission" date="2021-06" db="EMBL/GenBank/DDBJ databases">
        <title>Caerostris extrusa draft genome.</title>
        <authorList>
            <person name="Kono N."/>
            <person name="Arakawa K."/>
        </authorList>
    </citation>
    <scope>NUCLEOTIDE SEQUENCE [LARGE SCALE GENOMIC DNA]</scope>
</reference>
<protein>
    <submittedName>
        <fullName evidence="1">Uncharacterized protein</fullName>
    </submittedName>
</protein>
<organism evidence="1 2">
    <name type="scientific">Caerostris extrusa</name>
    <name type="common">Bark spider</name>
    <name type="synonym">Caerostris bankana</name>
    <dbReference type="NCBI Taxonomy" id="172846"/>
    <lineage>
        <taxon>Eukaryota</taxon>
        <taxon>Metazoa</taxon>
        <taxon>Ecdysozoa</taxon>
        <taxon>Arthropoda</taxon>
        <taxon>Chelicerata</taxon>
        <taxon>Arachnida</taxon>
        <taxon>Araneae</taxon>
        <taxon>Araneomorphae</taxon>
        <taxon>Entelegynae</taxon>
        <taxon>Araneoidea</taxon>
        <taxon>Araneidae</taxon>
        <taxon>Caerostris</taxon>
    </lineage>
</organism>